<protein>
    <submittedName>
        <fullName evidence="2">Guanylate cyclase</fullName>
    </submittedName>
</protein>
<evidence type="ECO:0000313" key="2">
    <source>
        <dbReference type="EMBL" id="AWO97320.1"/>
    </source>
</evidence>
<feature type="signal peptide" evidence="1">
    <location>
        <begin position="1"/>
        <end position="23"/>
    </location>
</feature>
<dbReference type="Proteomes" id="UP000246464">
    <property type="component" value="Chromosome 2"/>
</dbReference>
<name>A0A2U9B084_SCOMX</name>
<keyword evidence="1" id="KW-0732">Signal</keyword>
<feature type="chain" id="PRO_5016064444" evidence="1">
    <location>
        <begin position="24"/>
        <end position="66"/>
    </location>
</feature>
<sequence>MKTEQRLWFLLALCVCCIGPTCCWHDLDNSEYDCWPLDRPNEYNMIDCGGETSIHVLYLSRYDAVF</sequence>
<organism evidence="2 3">
    <name type="scientific">Scophthalmus maximus</name>
    <name type="common">Turbot</name>
    <name type="synonym">Psetta maxima</name>
    <dbReference type="NCBI Taxonomy" id="52904"/>
    <lineage>
        <taxon>Eukaryota</taxon>
        <taxon>Metazoa</taxon>
        <taxon>Chordata</taxon>
        <taxon>Craniata</taxon>
        <taxon>Vertebrata</taxon>
        <taxon>Euteleostomi</taxon>
        <taxon>Actinopterygii</taxon>
        <taxon>Neopterygii</taxon>
        <taxon>Teleostei</taxon>
        <taxon>Neoteleostei</taxon>
        <taxon>Acanthomorphata</taxon>
        <taxon>Carangaria</taxon>
        <taxon>Pleuronectiformes</taxon>
        <taxon>Pleuronectoidei</taxon>
        <taxon>Scophthalmidae</taxon>
        <taxon>Scophthalmus</taxon>
    </lineage>
</organism>
<dbReference type="EMBL" id="CP026244">
    <property type="protein sequence ID" value="AWO97320.1"/>
    <property type="molecule type" value="Genomic_DNA"/>
</dbReference>
<accession>A0A2U9B084</accession>
<gene>
    <name evidence="2" type="ORF">SMAX5B_004415</name>
</gene>
<keyword evidence="3" id="KW-1185">Reference proteome</keyword>
<proteinExistence type="predicted"/>
<evidence type="ECO:0000256" key="1">
    <source>
        <dbReference type="SAM" id="SignalP"/>
    </source>
</evidence>
<reference evidence="2 3" key="1">
    <citation type="submission" date="2017-12" db="EMBL/GenBank/DDBJ databases">
        <title>Integrating genomic resources of turbot (Scophthalmus maximus) in depth evaluation of genetic and physical mapping variation across individuals.</title>
        <authorList>
            <person name="Martinez P."/>
        </authorList>
    </citation>
    <scope>NUCLEOTIDE SEQUENCE [LARGE SCALE GENOMIC DNA]</scope>
</reference>
<dbReference type="AlphaFoldDB" id="A0A2U9B084"/>
<evidence type="ECO:0000313" key="3">
    <source>
        <dbReference type="Proteomes" id="UP000246464"/>
    </source>
</evidence>